<protein>
    <submittedName>
        <fullName evidence="1">Uncharacterized protein</fullName>
    </submittedName>
</protein>
<evidence type="ECO:0000313" key="2">
    <source>
        <dbReference type="Proteomes" id="UP000824120"/>
    </source>
</evidence>
<proteinExistence type="predicted"/>
<organism evidence="1 2">
    <name type="scientific">Solanum commersonii</name>
    <name type="common">Commerson's wild potato</name>
    <name type="synonym">Commerson's nightshade</name>
    <dbReference type="NCBI Taxonomy" id="4109"/>
    <lineage>
        <taxon>Eukaryota</taxon>
        <taxon>Viridiplantae</taxon>
        <taxon>Streptophyta</taxon>
        <taxon>Embryophyta</taxon>
        <taxon>Tracheophyta</taxon>
        <taxon>Spermatophyta</taxon>
        <taxon>Magnoliopsida</taxon>
        <taxon>eudicotyledons</taxon>
        <taxon>Gunneridae</taxon>
        <taxon>Pentapetalae</taxon>
        <taxon>asterids</taxon>
        <taxon>lamiids</taxon>
        <taxon>Solanales</taxon>
        <taxon>Solanaceae</taxon>
        <taxon>Solanoideae</taxon>
        <taxon>Solaneae</taxon>
        <taxon>Solanum</taxon>
    </lineage>
</organism>
<dbReference type="EMBL" id="JACXVP010000009">
    <property type="protein sequence ID" value="KAG5587183.1"/>
    <property type="molecule type" value="Genomic_DNA"/>
</dbReference>
<accession>A0A9J5XHU6</accession>
<dbReference type="AlphaFoldDB" id="A0A9J5XHU6"/>
<name>A0A9J5XHU6_SOLCO</name>
<reference evidence="1 2" key="1">
    <citation type="submission" date="2020-09" db="EMBL/GenBank/DDBJ databases">
        <title>De no assembly of potato wild relative species, Solanum commersonii.</title>
        <authorList>
            <person name="Cho K."/>
        </authorList>
    </citation>
    <scope>NUCLEOTIDE SEQUENCE [LARGE SCALE GENOMIC DNA]</scope>
    <source>
        <strain evidence="1">LZ3.2</strain>
        <tissue evidence="1">Leaf</tissue>
    </source>
</reference>
<evidence type="ECO:0000313" key="1">
    <source>
        <dbReference type="EMBL" id="KAG5587183.1"/>
    </source>
</evidence>
<keyword evidence="2" id="KW-1185">Reference proteome</keyword>
<gene>
    <name evidence="1" type="ORF">H5410_047617</name>
</gene>
<dbReference type="OrthoDB" id="1110790at2759"/>
<comment type="caution">
    <text evidence="1">The sequence shown here is derived from an EMBL/GenBank/DDBJ whole genome shotgun (WGS) entry which is preliminary data.</text>
</comment>
<sequence length="66" mass="7644">MELDGTKLASCSRGSNSHYIRCLVQKFSTMSTKLNKYNLKEGVENFTISKLWIPDDNLEAQYKLRK</sequence>
<dbReference type="Proteomes" id="UP000824120">
    <property type="component" value="Chromosome 9"/>
</dbReference>